<evidence type="ECO:0000256" key="13">
    <source>
        <dbReference type="RuleBase" id="RU361172"/>
    </source>
</evidence>
<dbReference type="EC" id="4.3.2.2" evidence="4 12"/>
<evidence type="ECO:0000256" key="5">
    <source>
        <dbReference type="ARBA" id="ARBA00017058"/>
    </source>
</evidence>
<dbReference type="Pfam" id="PF00206">
    <property type="entry name" value="Lyase_1"/>
    <property type="match status" value="1"/>
</dbReference>
<evidence type="ECO:0000256" key="4">
    <source>
        <dbReference type="ARBA" id="ARBA00012339"/>
    </source>
</evidence>
<dbReference type="GO" id="GO:0016829">
    <property type="term" value="F:lyase activity"/>
    <property type="evidence" value="ECO:0007669"/>
    <property type="project" value="UniProtKB-KW"/>
</dbReference>
<dbReference type="PROSITE" id="PS00163">
    <property type="entry name" value="FUMARATE_LYASES"/>
    <property type="match status" value="1"/>
</dbReference>
<sequence>MSIKAISPLDGRYKEQSEVLAEHFSEWALMKYRVFVEVEWLIHMSQRPEIAEVREFTAEEIAFLRGITEQFNDASALRIKEIERTTKHDVKAVEYFLKETLDPTTLADVKEFLHFSCTSEDINNLSHALMLKNGMQSGWLPMAEKMTAEVTRMAEAAKNVSMLSRTHGQTASPTTLGKELAVFVYRWNRQLKQIKAQEYLGKFNGAVGNFNAHSIAYPDAPWEDIARSFVEHLGLTYNPLTTQIESHDYMAELFHSIMRFNNITLDFDRDVWQYISLAYFKQNVVAGEVGSSTMPHKVNPINFENSEANMGVSNAMLDHLANKLPISRLQRDLTDSSALRNMGVGIAHSYIAMAATLRGLSSLSVNEPAIQQDLNESWEVLGEAIQTVMRRVGYENPYEKLKELTRGVEVTPQRIADFIHGLGLPDAERERLLRLTPSSYIGIADKLVRHIQ</sequence>
<evidence type="ECO:0000256" key="10">
    <source>
        <dbReference type="ARBA" id="ARBA00030717"/>
    </source>
</evidence>
<dbReference type="NCBIfam" id="NF006764">
    <property type="entry name" value="PRK09285.1"/>
    <property type="match status" value="1"/>
</dbReference>
<evidence type="ECO:0000256" key="3">
    <source>
        <dbReference type="ARBA" id="ARBA00008273"/>
    </source>
</evidence>
<dbReference type="InterPro" id="IPR024083">
    <property type="entry name" value="Fumarase/histidase_N"/>
</dbReference>
<evidence type="ECO:0000313" key="16">
    <source>
        <dbReference type="EMBL" id="MFD1221058.1"/>
    </source>
</evidence>
<dbReference type="PRINTS" id="PR00149">
    <property type="entry name" value="FUMRATELYASE"/>
</dbReference>
<evidence type="ECO:0000256" key="7">
    <source>
        <dbReference type="ARBA" id="ARBA00023239"/>
    </source>
</evidence>
<evidence type="ECO:0000256" key="11">
    <source>
        <dbReference type="ARBA" id="ARBA00049115"/>
    </source>
</evidence>
<evidence type="ECO:0000259" key="15">
    <source>
        <dbReference type="Pfam" id="PF08328"/>
    </source>
</evidence>
<dbReference type="RefSeq" id="WP_345592137.1">
    <property type="nucleotide sequence ID" value="NZ_BAABJG010000029.1"/>
</dbReference>
<comment type="pathway">
    <text evidence="1 13">Purine metabolism; IMP biosynthesis via de novo pathway; 5-amino-1-(5-phospho-D-ribosyl)imidazole-4-carboxamide from 5-amino-1-(5-phospho-D-ribosyl)imidazole-4-carboxylate: step 2/2.</text>
</comment>
<comment type="similarity">
    <text evidence="3 13">Belongs to the lyase 1 family. Adenylosuccinate lyase subfamily.</text>
</comment>
<dbReference type="InterPro" id="IPR020557">
    <property type="entry name" value="Fumarate_lyase_CS"/>
</dbReference>
<evidence type="ECO:0000259" key="14">
    <source>
        <dbReference type="Pfam" id="PF00206"/>
    </source>
</evidence>
<comment type="catalytic activity">
    <reaction evidence="8">
        <text>(2S)-2-[5-amino-1-(5-phospho-beta-D-ribosyl)imidazole-4-carboxamido]succinate = 5-amino-1-(5-phospho-beta-D-ribosyl)imidazole-4-carboxamide + fumarate</text>
        <dbReference type="Rhea" id="RHEA:23920"/>
        <dbReference type="ChEBI" id="CHEBI:29806"/>
        <dbReference type="ChEBI" id="CHEBI:58443"/>
        <dbReference type="ChEBI" id="CHEBI:58475"/>
        <dbReference type="EC" id="4.3.2.2"/>
    </reaction>
    <physiologicalReaction direction="left-to-right" evidence="8">
        <dbReference type="Rhea" id="RHEA:23921"/>
    </physiologicalReaction>
</comment>
<evidence type="ECO:0000256" key="8">
    <source>
        <dbReference type="ARBA" id="ARBA00024477"/>
    </source>
</evidence>
<dbReference type="InterPro" id="IPR004769">
    <property type="entry name" value="Pur_lyase"/>
</dbReference>
<comment type="pathway">
    <text evidence="2 13">Purine metabolism; AMP biosynthesis via de novo pathway; AMP from IMP: step 2/2.</text>
</comment>
<dbReference type="Gene3D" id="1.10.40.30">
    <property type="entry name" value="Fumarase/aspartase (C-terminal domain)"/>
    <property type="match status" value="1"/>
</dbReference>
<comment type="catalytic activity">
    <reaction evidence="11">
        <text>N(6)-(1,2-dicarboxyethyl)-AMP = fumarate + AMP</text>
        <dbReference type="Rhea" id="RHEA:16853"/>
        <dbReference type="ChEBI" id="CHEBI:29806"/>
        <dbReference type="ChEBI" id="CHEBI:57567"/>
        <dbReference type="ChEBI" id="CHEBI:456215"/>
        <dbReference type="EC" id="4.3.2.2"/>
    </reaction>
    <physiologicalReaction direction="left-to-right" evidence="11">
        <dbReference type="Rhea" id="RHEA:16854"/>
    </physiologicalReaction>
</comment>
<proteinExistence type="inferred from homology"/>
<keyword evidence="17" id="KW-1185">Reference proteome</keyword>
<comment type="caution">
    <text evidence="16">The sequence shown here is derived from an EMBL/GenBank/DDBJ whole genome shotgun (WGS) entry which is preliminary data.</text>
</comment>
<dbReference type="InterPro" id="IPR022761">
    <property type="entry name" value="Fumarate_lyase_N"/>
</dbReference>
<dbReference type="NCBIfam" id="TIGR00928">
    <property type="entry name" value="purB"/>
    <property type="match status" value="1"/>
</dbReference>
<dbReference type="InterPro" id="IPR013539">
    <property type="entry name" value="PurB_C"/>
</dbReference>
<evidence type="ECO:0000256" key="1">
    <source>
        <dbReference type="ARBA" id="ARBA00004706"/>
    </source>
</evidence>
<dbReference type="InterPro" id="IPR000362">
    <property type="entry name" value="Fumarate_lyase_fam"/>
</dbReference>
<evidence type="ECO:0000313" key="17">
    <source>
        <dbReference type="Proteomes" id="UP001597180"/>
    </source>
</evidence>
<dbReference type="InterPro" id="IPR008948">
    <property type="entry name" value="L-Aspartase-like"/>
</dbReference>
<dbReference type="Pfam" id="PF08328">
    <property type="entry name" value="ASL_C"/>
    <property type="match status" value="1"/>
</dbReference>
<dbReference type="PANTHER" id="PTHR43411:SF1">
    <property type="entry name" value="ADENYLOSUCCINATE LYASE"/>
    <property type="match status" value="1"/>
</dbReference>
<evidence type="ECO:0000256" key="12">
    <source>
        <dbReference type="NCBIfam" id="TIGR00928"/>
    </source>
</evidence>
<dbReference type="EMBL" id="JBHTLU010000014">
    <property type="protein sequence ID" value="MFD1221058.1"/>
    <property type="molecule type" value="Genomic_DNA"/>
</dbReference>
<dbReference type="Gene3D" id="1.20.200.10">
    <property type="entry name" value="Fumarase/aspartase (Central domain)"/>
    <property type="match status" value="1"/>
</dbReference>
<keyword evidence="6 13" id="KW-0658">Purine biosynthesis</keyword>
<dbReference type="Proteomes" id="UP001597180">
    <property type="component" value="Unassembled WGS sequence"/>
</dbReference>
<dbReference type="CDD" id="cd01598">
    <property type="entry name" value="PurB"/>
    <property type="match status" value="1"/>
</dbReference>
<evidence type="ECO:0000256" key="6">
    <source>
        <dbReference type="ARBA" id="ARBA00022755"/>
    </source>
</evidence>
<reference evidence="17" key="1">
    <citation type="journal article" date="2019" name="Int. J. Syst. Evol. Microbiol.">
        <title>The Global Catalogue of Microorganisms (GCM) 10K type strain sequencing project: providing services to taxonomists for standard genome sequencing and annotation.</title>
        <authorList>
            <consortium name="The Broad Institute Genomics Platform"/>
            <consortium name="The Broad Institute Genome Sequencing Center for Infectious Disease"/>
            <person name="Wu L."/>
            <person name="Ma J."/>
        </authorList>
    </citation>
    <scope>NUCLEOTIDE SEQUENCE [LARGE SCALE GENOMIC DNA]</scope>
    <source>
        <strain evidence="17">CCUG 53270</strain>
    </source>
</reference>
<organism evidence="16 17">
    <name type="scientific">Paenibacillus vulneris</name>
    <dbReference type="NCBI Taxonomy" id="1133364"/>
    <lineage>
        <taxon>Bacteria</taxon>
        <taxon>Bacillati</taxon>
        <taxon>Bacillota</taxon>
        <taxon>Bacilli</taxon>
        <taxon>Bacillales</taxon>
        <taxon>Paenibacillaceae</taxon>
        <taxon>Paenibacillus</taxon>
    </lineage>
</organism>
<feature type="domain" description="Adenylosuccinate lyase PurB C-terminal" evidence="15">
    <location>
        <begin position="327"/>
        <end position="441"/>
    </location>
</feature>
<protein>
    <recommendedName>
        <fullName evidence="5 12">Adenylosuccinate lyase</fullName>
        <shortName evidence="13">ASL</shortName>
        <ecNumber evidence="4 12">4.3.2.2</ecNumber>
    </recommendedName>
    <alternativeName>
        <fullName evidence="10 13">Adenylosuccinase</fullName>
    </alternativeName>
</protein>
<evidence type="ECO:0000256" key="2">
    <source>
        <dbReference type="ARBA" id="ARBA00004734"/>
    </source>
</evidence>
<dbReference type="SUPFAM" id="SSF48557">
    <property type="entry name" value="L-aspartase-like"/>
    <property type="match status" value="1"/>
</dbReference>
<dbReference type="Gene3D" id="1.10.275.10">
    <property type="entry name" value="Fumarase/aspartase (N-terminal domain)"/>
    <property type="match status" value="1"/>
</dbReference>
<accession>A0ABW3UJ96</accession>
<comment type="function">
    <text evidence="9">Catalyzes two reactions in de novo purine nucleotide biosynthesis. Catalyzes the breakdown of 5-aminoimidazole- (N-succinylocarboxamide) ribotide (SAICAR or 2-[5-amino-1-(5-phospho-beta-D-ribosyl)imidazole-4-carboxamido]succinate) to 5-aminoimidazole-4-carboxamide ribotide (AICAR or 5-amino-1-(5-phospho-beta-D-ribosyl)imidazole-4-carboxamide) and fumarate, and of adenylosuccinate (ADS or N(6)-(1,2-dicarboxyethyl)-AMP) to adenosine monophosphate (AMP) and fumarate.</text>
</comment>
<keyword evidence="7 13" id="KW-0456">Lyase</keyword>
<evidence type="ECO:0000256" key="9">
    <source>
        <dbReference type="ARBA" id="ARBA00025012"/>
    </source>
</evidence>
<gene>
    <name evidence="16" type="primary">purB</name>
    <name evidence="16" type="ORF">ACFQ4B_13110</name>
</gene>
<dbReference type="PANTHER" id="PTHR43411">
    <property type="entry name" value="ADENYLOSUCCINATE LYASE"/>
    <property type="match status" value="1"/>
</dbReference>
<feature type="domain" description="Fumarate lyase N-terminal" evidence="14">
    <location>
        <begin position="11"/>
        <end position="308"/>
    </location>
</feature>
<dbReference type="InterPro" id="IPR047136">
    <property type="entry name" value="PurB_bact"/>
</dbReference>
<name>A0ABW3UJ96_9BACL</name>